<dbReference type="Pfam" id="PF13041">
    <property type="entry name" value="PPR_2"/>
    <property type="match status" value="1"/>
</dbReference>
<dbReference type="Gene3D" id="1.25.40.10">
    <property type="entry name" value="Tetratricopeptide repeat domain"/>
    <property type="match status" value="1"/>
</dbReference>
<accession>A0AAU9LHC1</accession>
<comment type="caution">
    <text evidence="3">The sequence shown here is derived from an EMBL/GenBank/DDBJ whole genome shotgun (WGS) entry which is preliminary data.</text>
</comment>
<dbReference type="NCBIfam" id="TIGR00756">
    <property type="entry name" value="PPR"/>
    <property type="match status" value="1"/>
</dbReference>
<dbReference type="EMBL" id="CAKMRJ010000001">
    <property type="protein sequence ID" value="CAH1414969.1"/>
    <property type="molecule type" value="Genomic_DNA"/>
</dbReference>
<dbReference type="PROSITE" id="PS51375">
    <property type="entry name" value="PPR"/>
    <property type="match status" value="1"/>
</dbReference>
<evidence type="ECO:0008006" key="5">
    <source>
        <dbReference type="Google" id="ProtNLM"/>
    </source>
</evidence>
<dbReference type="PANTHER" id="PTHR47926">
    <property type="entry name" value="PENTATRICOPEPTIDE REPEAT-CONTAINING PROTEIN"/>
    <property type="match status" value="1"/>
</dbReference>
<dbReference type="InterPro" id="IPR046960">
    <property type="entry name" value="PPR_At4g14850-like_plant"/>
</dbReference>
<dbReference type="PANTHER" id="PTHR47926:SF353">
    <property type="entry name" value="DYW DOMAIN-CONTAINING PROTEIN"/>
    <property type="match status" value="1"/>
</dbReference>
<evidence type="ECO:0000313" key="3">
    <source>
        <dbReference type="EMBL" id="CAH1414969.1"/>
    </source>
</evidence>
<organism evidence="3 4">
    <name type="scientific">Lactuca virosa</name>
    <dbReference type="NCBI Taxonomy" id="75947"/>
    <lineage>
        <taxon>Eukaryota</taxon>
        <taxon>Viridiplantae</taxon>
        <taxon>Streptophyta</taxon>
        <taxon>Embryophyta</taxon>
        <taxon>Tracheophyta</taxon>
        <taxon>Spermatophyta</taxon>
        <taxon>Magnoliopsida</taxon>
        <taxon>eudicotyledons</taxon>
        <taxon>Gunneridae</taxon>
        <taxon>Pentapetalae</taxon>
        <taxon>asterids</taxon>
        <taxon>campanulids</taxon>
        <taxon>Asterales</taxon>
        <taxon>Asteraceae</taxon>
        <taxon>Cichorioideae</taxon>
        <taxon>Cichorieae</taxon>
        <taxon>Lactucinae</taxon>
        <taxon>Lactuca</taxon>
    </lineage>
</organism>
<evidence type="ECO:0000256" key="2">
    <source>
        <dbReference type="PROSITE-ProRule" id="PRU00708"/>
    </source>
</evidence>
<dbReference type="InterPro" id="IPR002885">
    <property type="entry name" value="PPR_rpt"/>
</dbReference>
<sequence>MINGYTDNGEPDAGLLLYDQMKDLGLTPNNETFRLLFSACASVNSIQECFKHFKSMKNDYNLDPEIDHYFGVINVLGKSGHLNEAFEFIENIPFEPTFEIWESLMNSARIHGDIELKDRAMEFLQPSIALHKLHLLNQSASNMLEGKKNKIYEYRNRGRWP</sequence>
<dbReference type="GO" id="GO:0009451">
    <property type="term" value="P:RNA modification"/>
    <property type="evidence" value="ECO:0007669"/>
    <property type="project" value="InterPro"/>
</dbReference>
<keyword evidence="1" id="KW-0677">Repeat</keyword>
<protein>
    <recommendedName>
        <fullName evidence="5">Pentatricopeptide repeat-containing protein</fullName>
    </recommendedName>
</protein>
<feature type="repeat" description="PPR" evidence="2">
    <location>
        <begin position="1"/>
        <end position="28"/>
    </location>
</feature>
<name>A0AAU9LHC1_9ASTR</name>
<dbReference type="GO" id="GO:0003723">
    <property type="term" value="F:RNA binding"/>
    <property type="evidence" value="ECO:0007669"/>
    <property type="project" value="InterPro"/>
</dbReference>
<evidence type="ECO:0000256" key="1">
    <source>
        <dbReference type="ARBA" id="ARBA00022737"/>
    </source>
</evidence>
<proteinExistence type="predicted"/>
<evidence type="ECO:0000313" key="4">
    <source>
        <dbReference type="Proteomes" id="UP001157418"/>
    </source>
</evidence>
<dbReference type="Pfam" id="PF01535">
    <property type="entry name" value="PPR"/>
    <property type="match status" value="1"/>
</dbReference>
<dbReference type="InterPro" id="IPR011990">
    <property type="entry name" value="TPR-like_helical_dom_sf"/>
</dbReference>
<dbReference type="AlphaFoldDB" id="A0AAU9LHC1"/>
<gene>
    <name evidence="3" type="ORF">LVIROSA_LOCUS2848</name>
</gene>
<dbReference type="Proteomes" id="UP001157418">
    <property type="component" value="Unassembled WGS sequence"/>
</dbReference>
<reference evidence="3 4" key="1">
    <citation type="submission" date="2022-01" db="EMBL/GenBank/DDBJ databases">
        <authorList>
            <person name="Xiong W."/>
            <person name="Schranz E."/>
        </authorList>
    </citation>
    <scope>NUCLEOTIDE SEQUENCE [LARGE SCALE GENOMIC DNA]</scope>
</reference>
<keyword evidence="4" id="KW-1185">Reference proteome</keyword>